<dbReference type="Proteomes" id="UP000094652">
    <property type="component" value="Chromosome"/>
</dbReference>
<dbReference type="RefSeq" id="WP_069680149.1">
    <property type="nucleotide sequence ID" value="NZ_CP017253.2"/>
</dbReference>
<dbReference type="SUPFAM" id="SSF49464">
    <property type="entry name" value="Carboxypeptidase regulatory domain-like"/>
    <property type="match status" value="1"/>
</dbReference>
<dbReference type="InterPro" id="IPR008969">
    <property type="entry name" value="CarboxyPept-like_regulatory"/>
</dbReference>
<name>A0A1D7XLE3_9CLOT</name>
<keyword evidence="2" id="KW-1185">Reference proteome</keyword>
<dbReference type="OrthoDB" id="1911152at2"/>
<gene>
    <name evidence="1" type="ORF">BGI42_09830</name>
</gene>
<dbReference type="KEGG" id="ctae:BGI42_09830"/>
<dbReference type="STRING" id="394958.BGI42_09830"/>
<dbReference type="AlphaFoldDB" id="A0A1D7XLE3"/>
<proteinExistence type="predicted"/>
<organism evidence="1 2">
    <name type="scientific">Clostridium taeniosporum</name>
    <dbReference type="NCBI Taxonomy" id="394958"/>
    <lineage>
        <taxon>Bacteria</taxon>
        <taxon>Bacillati</taxon>
        <taxon>Bacillota</taxon>
        <taxon>Clostridia</taxon>
        <taxon>Eubacteriales</taxon>
        <taxon>Clostridiaceae</taxon>
        <taxon>Clostridium</taxon>
    </lineage>
</organism>
<dbReference type="EMBL" id="CP017253">
    <property type="protein sequence ID" value="AOR24010.1"/>
    <property type="molecule type" value="Genomic_DNA"/>
</dbReference>
<accession>A0A1D7XLE3</accession>
<protein>
    <submittedName>
        <fullName evidence="1">Uncharacterized protein</fullName>
    </submittedName>
</protein>
<evidence type="ECO:0000313" key="1">
    <source>
        <dbReference type="EMBL" id="AOR24010.1"/>
    </source>
</evidence>
<sequence length="162" mass="18349">MNENDFKHDEINYMNEEIDDNYLDNDIPYNKDNYLNNNNNNNSYLLGNSVNFSVNDNDNEIKADMIVQPKKTVRIWGQIMDCNGNKIPCAYVKLLKVTPNGLIGVAHTLTDFEGFYQFDICACKNGNKYTVVVGKAATGCERVVSTGLTPKNCDCDDFKDCY</sequence>
<reference evidence="2" key="1">
    <citation type="submission" date="2016-09" db="EMBL/GenBank/DDBJ databases">
        <title>Genomics of Clostridium taeniosporum, an organism which forms endospores with ribbon-like appendages.</title>
        <authorList>
            <person name="Walker J.R."/>
        </authorList>
    </citation>
    <scope>NUCLEOTIDE SEQUENCE [LARGE SCALE GENOMIC DNA]</scope>
    <source>
        <strain evidence="2">1/k</strain>
    </source>
</reference>
<evidence type="ECO:0000313" key="2">
    <source>
        <dbReference type="Proteomes" id="UP000094652"/>
    </source>
</evidence>